<dbReference type="GO" id="GO:0005634">
    <property type="term" value="C:nucleus"/>
    <property type="evidence" value="ECO:0007669"/>
    <property type="project" value="UniProtKB-SubCell"/>
</dbReference>
<feature type="domain" description="C2" evidence="19">
    <location>
        <begin position="1"/>
        <end position="122"/>
    </location>
</feature>
<evidence type="ECO:0000259" key="20">
    <source>
        <dbReference type="PROSITE" id="PS50234"/>
    </source>
</evidence>
<evidence type="ECO:0000256" key="8">
    <source>
        <dbReference type="ARBA" id="ARBA00022553"/>
    </source>
</evidence>
<keyword evidence="7" id="KW-0963">Cytoplasm</keyword>
<comment type="subunit">
    <text evidence="16">Monomer. Interacts with ERBB2 (preferentially with the tyrosine phosphorylated form); this interaction occurs at the cell membrane and is increased in a growth factor heregulin-dependent manner. Interacts with SHC1; this interaction may mediate the binding of CPNE3 with ERBB2. Interacts with RACK1.</text>
</comment>
<keyword evidence="12" id="KW-0965">Cell junction</keyword>
<dbReference type="GO" id="GO:0005925">
    <property type="term" value="C:focal adhesion"/>
    <property type="evidence" value="ECO:0007669"/>
    <property type="project" value="UniProtKB-SubCell"/>
</dbReference>
<evidence type="ECO:0000256" key="14">
    <source>
        <dbReference type="ARBA" id="ARBA00023242"/>
    </source>
</evidence>
<evidence type="ECO:0000256" key="1">
    <source>
        <dbReference type="ARBA" id="ARBA00004123"/>
    </source>
</evidence>
<dbReference type="SMART" id="SM00239">
    <property type="entry name" value="C2"/>
    <property type="match status" value="2"/>
</dbReference>
<dbReference type="PROSITE" id="PS50004">
    <property type="entry name" value="C2"/>
    <property type="match status" value="2"/>
</dbReference>
<dbReference type="SMART" id="SM00327">
    <property type="entry name" value="VWA"/>
    <property type="match status" value="1"/>
</dbReference>
<dbReference type="GO" id="GO:0005886">
    <property type="term" value="C:plasma membrane"/>
    <property type="evidence" value="ECO:0007669"/>
    <property type="project" value="UniProtKB-SubCell"/>
</dbReference>
<evidence type="ECO:0000256" key="6">
    <source>
        <dbReference type="ARBA" id="ARBA00022475"/>
    </source>
</evidence>
<accession>A0A5E4MCJ8</accession>
<dbReference type="InterPro" id="IPR002035">
    <property type="entry name" value="VWF_A"/>
</dbReference>
<dbReference type="InterPro" id="IPR010734">
    <property type="entry name" value="Copine_C"/>
</dbReference>
<dbReference type="Gene3D" id="2.60.40.150">
    <property type="entry name" value="C2 domain"/>
    <property type="match status" value="2"/>
</dbReference>
<dbReference type="Proteomes" id="UP000325440">
    <property type="component" value="Unassembled WGS sequence"/>
</dbReference>
<evidence type="ECO:0000256" key="4">
    <source>
        <dbReference type="ARBA" id="ARBA00004496"/>
    </source>
</evidence>
<keyword evidence="22" id="KW-1185">Reference proteome</keyword>
<evidence type="ECO:0000256" key="18">
    <source>
        <dbReference type="ARBA" id="ARBA00076171"/>
    </source>
</evidence>
<evidence type="ECO:0000256" key="10">
    <source>
        <dbReference type="ARBA" id="ARBA00022737"/>
    </source>
</evidence>
<dbReference type="AlphaFoldDB" id="A0A5E4MCJ8"/>
<organism evidence="21 22">
    <name type="scientific">Cinara cedri</name>
    <dbReference type="NCBI Taxonomy" id="506608"/>
    <lineage>
        <taxon>Eukaryota</taxon>
        <taxon>Metazoa</taxon>
        <taxon>Ecdysozoa</taxon>
        <taxon>Arthropoda</taxon>
        <taxon>Hexapoda</taxon>
        <taxon>Insecta</taxon>
        <taxon>Pterygota</taxon>
        <taxon>Neoptera</taxon>
        <taxon>Paraneoptera</taxon>
        <taxon>Hemiptera</taxon>
        <taxon>Sternorrhyncha</taxon>
        <taxon>Aphidomorpha</taxon>
        <taxon>Aphidoidea</taxon>
        <taxon>Aphididae</taxon>
        <taxon>Lachninae</taxon>
        <taxon>Cinara</taxon>
    </lineage>
</organism>
<evidence type="ECO:0000313" key="22">
    <source>
        <dbReference type="Proteomes" id="UP000325440"/>
    </source>
</evidence>
<dbReference type="FunFam" id="2.60.40.150:FF:000099">
    <property type="entry name" value="Copine 3"/>
    <property type="match status" value="1"/>
</dbReference>
<dbReference type="GO" id="GO:0046872">
    <property type="term" value="F:metal ion binding"/>
    <property type="evidence" value="ECO:0007669"/>
    <property type="project" value="UniProtKB-KW"/>
</dbReference>
<evidence type="ECO:0000256" key="2">
    <source>
        <dbReference type="ARBA" id="ARBA00004236"/>
    </source>
</evidence>
<dbReference type="GO" id="GO:0071277">
    <property type="term" value="P:cellular response to calcium ion"/>
    <property type="evidence" value="ECO:0007669"/>
    <property type="project" value="TreeGrafter"/>
</dbReference>
<evidence type="ECO:0000256" key="9">
    <source>
        <dbReference type="ARBA" id="ARBA00022723"/>
    </source>
</evidence>
<keyword evidence="6" id="KW-1003">Cell membrane</keyword>
<evidence type="ECO:0000259" key="19">
    <source>
        <dbReference type="PROSITE" id="PS50004"/>
    </source>
</evidence>
<evidence type="ECO:0000256" key="15">
    <source>
        <dbReference type="ARBA" id="ARBA00058857"/>
    </source>
</evidence>
<dbReference type="InterPro" id="IPR035892">
    <property type="entry name" value="C2_domain_sf"/>
</dbReference>
<dbReference type="Pfam" id="PF07002">
    <property type="entry name" value="Copine"/>
    <property type="match status" value="1"/>
</dbReference>
<dbReference type="CDD" id="cd04048">
    <property type="entry name" value="C2A_Copine"/>
    <property type="match status" value="1"/>
</dbReference>
<evidence type="ECO:0000256" key="12">
    <source>
        <dbReference type="ARBA" id="ARBA00022949"/>
    </source>
</evidence>
<dbReference type="GO" id="GO:0005544">
    <property type="term" value="F:calcium-dependent phospholipid binding"/>
    <property type="evidence" value="ECO:0007669"/>
    <property type="project" value="InterPro"/>
</dbReference>
<keyword evidence="10" id="KW-0677">Repeat</keyword>
<comment type="similarity">
    <text evidence="5">Belongs to the copine family.</text>
</comment>
<evidence type="ECO:0000256" key="3">
    <source>
        <dbReference type="ARBA" id="ARBA00004246"/>
    </source>
</evidence>
<gene>
    <name evidence="21" type="ORF">CINCED_3A018449</name>
</gene>
<dbReference type="SUPFAM" id="SSF49562">
    <property type="entry name" value="C2 domain (Calcium/lipid-binding domain, CaLB)"/>
    <property type="match status" value="2"/>
</dbReference>
<dbReference type="SUPFAM" id="SSF53300">
    <property type="entry name" value="vWA-like"/>
    <property type="match status" value="1"/>
</dbReference>
<dbReference type="FunFam" id="2.60.40.150:FF:000042">
    <property type="entry name" value="Copine 3"/>
    <property type="match status" value="1"/>
</dbReference>
<dbReference type="EMBL" id="CABPRJ010000503">
    <property type="protein sequence ID" value="VVC29985.1"/>
    <property type="molecule type" value="Genomic_DNA"/>
</dbReference>
<keyword evidence="11" id="KW-0106">Calcium</keyword>
<dbReference type="InterPro" id="IPR036465">
    <property type="entry name" value="vWFA_dom_sf"/>
</dbReference>
<dbReference type="InterPro" id="IPR045052">
    <property type="entry name" value="Copine"/>
</dbReference>
<name>A0A5E4MCJ8_9HEMI</name>
<evidence type="ECO:0000313" key="21">
    <source>
        <dbReference type="EMBL" id="VVC29985.1"/>
    </source>
</evidence>
<keyword evidence="9" id="KW-0479">Metal-binding</keyword>
<reference evidence="21 22" key="1">
    <citation type="submission" date="2019-08" db="EMBL/GenBank/DDBJ databases">
        <authorList>
            <person name="Alioto T."/>
            <person name="Alioto T."/>
            <person name="Gomez Garrido J."/>
        </authorList>
    </citation>
    <scope>NUCLEOTIDE SEQUENCE [LARGE SCALE GENOMIC DNA]</scope>
</reference>
<evidence type="ECO:0000256" key="5">
    <source>
        <dbReference type="ARBA" id="ARBA00009048"/>
    </source>
</evidence>
<feature type="domain" description="VWFA" evidence="20">
    <location>
        <begin position="294"/>
        <end position="501"/>
    </location>
</feature>
<dbReference type="Gene3D" id="3.40.50.410">
    <property type="entry name" value="von Willebrand factor, type A domain"/>
    <property type="match status" value="1"/>
</dbReference>
<dbReference type="PANTHER" id="PTHR10857">
    <property type="entry name" value="COPINE"/>
    <property type="match status" value="1"/>
</dbReference>
<dbReference type="GO" id="GO:0005737">
    <property type="term" value="C:cytoplasm"/>
    <property type="evidence" value="ECO:0007669"/>
    <property type="project" value="UniProtKB-SubCell"/>
</dbReference>
<dbReference type="GO" id="GO:0032991">
    <property type="term" value="C:protein-containing complex"/>
    <property type="evidence" value="ECO:0007669"/>
    <property type="project" value="UniProtKB-ARBA"/>
</dbReference>
<evidence type="ECO:0000256" key="17">
    <source>
        <dbReference type="ARBA" id="ARBA00074834"/>
    </source>
</evidence>
<keyword evidence="14" id="KW-0539">Nucleus</keyword>
<feature type="domain" description="C2" evidence="19">
    <location>
        <begin position="125"/>
        <end position="253"/>
    </location>
</feature>
<dbReference type="CDD" id="cd04047">
    <property type="entry name" value="C2B_Copine"/>
    <property type="match status" value="1"/>
</dbReference>
<evidence type="ECO:0000256" key="11">
    <source>
        <dbReference type="ARBA" id="ARBA00022837"/>
    </source>
</evidence>
<sequence length="547" mass="61356">MAFTPGTAISPSVDIELSLACRGLSGSDVLSKSDPMCVTYVQPFGQNKWMEFHRTESVKNNQDPNFVSKVLISYKFEEKQSLLFEIYDTDSKDTDLSTHDFLGTIQTNLGQLVANKRNKLQLKDRAGNLKSSYLVITAEELGLDRDQVILEMSGFKLDKKDFFGKSDPFLEIYKLTDTGNYTLVHKTDVIKDTLTPHWKKFNISVRALCNGDYERDLKFICFDWNSSGDHSLIGEFHTTLKGLLDPNAAFKCINGKKKEKKKDYKDSGEIRVDYINIQATYTFLDYVQGGTEIFCTVAIDFTGSNGNPSKPTSLHFIDPTNMNSYEQAIWSVVSIIEDYDSDKQFAVLGFGAKIPPHGQVSHEFFVNMNPQNPHCFGVRGVLDAYRTCINQVQLYGPTNFAPVINHVAKIAQSHQDGSKYFILLILTDGVITDMPETIQAIILSSSLPISIIIVGIGNAEFDAMEELDADKGGLKYNGIYAARDIVQFVAFNSYHNLDPNIAHLQLAKDVLAEVPKQFMDYMKINGIVPKRRASQTTTPEIENLKIQ</sequence>
<protein>
    <recommendedName>
        <fullName evidence="17">Copine-3</fullName>
    </recommendedName>
    <alternativeName>
        <fullName evidence="18">Copine III</fullName>
    </alternativeName>
</protein>
<dbReference type="PANTHER" id="PTHR10857:SF106">
    <property type="entry name" value="C2 DOMAIN-CONTAINING PROTEIN"/>
    <property type="match status" value="1"/>
</dbReference>
<dbReference type="InterPro" id="IPR000008">
    <property type="entry name" value="C2_dom"/>
</dbReference>
<keyword evidence="13" id="KW-0472">Membrane</keyword>
<keyword evidence="8" id="KW-0597">Phosphoprotein</keyword>
<comment type="function">
    <text evidence="15">Calcium-dependent phospholipid-binding protein that plays a role in ERBB2-mediated tumor cell migration in response to growth factor heregulin stimulation.</text>
</comment>
<dbReference type="PROSITE" id="PS50234">
    <property type="entry name" value="VWFA"/>
    <property type="match status" value="1"/>
</dbReference>
<comment type="subcellular location">
    <subcellularLocation>
        <location evidence="3">Cell junction</location>
        <location evidence="3">Focal adhesion</location>
    </subcellularLocation>
    <subcellularLocation>
        <location evidence="2">Cell membrane</location>
    </subcellularLocation>
    <subcellularLocation>
        <location evidence="4">Cytoplasm</location>
    </subcellularLocation>
    <subcellularLocation>
        <location evidence="1">Nucleus</location>
    </subcellularLocation>
</comment>
<evidence type="ECO:0000256" key="7">
    <source>
        <dbReference type="ARBA" id="ARBA00022490"/>
    </source>
</evidence>
<dbReference type="Pfam" id="PF00168">
    <property type="entry name" value="C2"/>
    <property type="match status" value="2"/>
</dbReference>
<dbReference type="OrthoDB" id="5855668at2759"/>
<proteinExistence type="inferred from homology"/>
<evidence type="ECO:0000256" key="13">
    <source>
        <dbReference type="ARBA" id="ARBA00023136"/>
    </source>
</evidence>
<dbReference type="InterPro" id="IPR037768">
    <property type="entry name" value="C2B_Copine"/>
</dbReference>
<evidence type="ECO:0000256" key="16">
    <source>
        <dbReference type="ARBA" id="ARBA00065466"/>
    </source>
</evidence>